<gene>
    <name evidence="2" type="ORF">BHLFYP23_01346</name>
</gene>
<feature type="transmembrane region" description="Helical" evidence="1">
    <location>
        <begin position="1395"/>
        <end position="1412"/>
    </location>
</feature>
<sequence length="1422" mass="163116">MNEIQNQIYFYQCLKNVFFGISIFCLFVTLWIAYGRKRSEKLKGILVITVFLFVGSFVFVQKAEASVQEEKTVTLKMKEGVCLKYTKIYDRDDFSVFQNPETGDILENLEDIEIESAEKSEDVFVKNLEGVLEEKIKDVTEGKKTSVLVTKVELGGKDASKYKVDLEKQQVCLECALTIKKRKINLRVERGWREYGHYNEINFASDTPVQENTESYKNSETEGLLKGDAVVYPTPVEKPIEKEKLPDYSLGEWKERITVKQDGKSGKNYYFNYDEVTCGSLQIEPEAIEEHSEYIEFETDRQQVYLDENTGKLWADGKMQDFHVLLKQNNKASFYTDVCTESGEIISKNGKGLDFSKEDFQEGEERKISLFLVHQKNKVKSKPFEISVFLDTDVPEVTENTVSDRINDCEALPEIIRFSRFYGKADAGKECFHIEDKNGCGVKKSQYHIMKKEGEFTGKEVKKYLDEELKKEKWDLLPQNGEIPIPEEEKNYLVFIRTEDYLGHEKIYVSDGIMTDWEEPQLQIAFAGTQEIAKTGIYGEDVDLEFVVQDEKAAIAQIEILVRGDGEELAREILFKESSLEEREKYKEILLPYTVVVKEDSSMEVQVVVNVTDYAGNKTEKELSLQTDTILPEVKVQCFSQGNAFSEYYSKNPMTVQILYREQNFSKEKEYLWFETEINGEKKSCSLAELEDKLMKEIKWIEKGEEHILEMTLKEGEYKICPFVKDLSQRTTQDCIVQGEEISLCVDTQCPMPVMELVNGKEEKNYFFREDIKLHIQGTDADRKYGNSGLQEIYYIISKGKQNEKISLLQKTEEGIQAFSKEITVPVAVYGDGELEIQAFAEDRAGNIGKSKRIKLNIDITNPKISVQWSVGKANEKSYYNTQRTAQIEITEENFEPSSVKWEMQGKAQVGKWKSKGNTHSCQIVFSEDGSYGLHFSCEDKAGNKEKYEEKEKFIIDRTAPVIEVFYEEESSSDIRCFNHPRTAEIVIRERNFDENQVKIDTELENISGKKPRITQFSSHKGVHKAKVFYEESGEYCLKVSCGDKAGNQAKEFQGEGFCVDLELPEIKISNIKDKSANKDKVAPIIEICDLNYQTGGFTINITGSNEKKLKLKKSVKNIKRGQKIQIADLPRTEETDDIYTLSVAAVDKAGNWAKKELIFSVNRYGSVYEADLDTRKWLNVKEGSHTYLREGKEIGIYEYNVDTIKERTLTVNCDGELKDLKEGQDYTAEVLEQEGKWKKNYYKIKAENFKKEGNYTVILNSKDNADNSMNNTSLKRKAEPLPLSFTVDRTSPTILISGVTDAGKYQSAARDMLVEVTDNLALEGLDIQIGDRKMHYGKEELKEKNGIVKEQISKNGNWQKIKVSAIDAAQNIQQEELRVLVIPTSFQKAKPENNRVNIIIVILFLMGLFVWKKKRGCFILK</sequence>
<accession>A0A6N2R1F5</accession>
<dbReference type="EMBL" id="CACRSY010000004">
    <property type="protein sequence ID" value="VYS73910.1"/>
    <property type="molecule type" value="Genomic_DNA"/>
</dbReference>
<dbReference type="RefSeq" id="WP_156341718.1">
    <property type="nucleotide sequence ID" value="NZ_CACRSY010000004.1"/>
</dbReference>
<keyword evidence="1" id="KW-0812">Transmembrane</keyword>
<feature type="transmembrane region" description="Helical" evidence="1">
    <location>
        <begin position="17"/>
        <end position="35"/>
    </location>
</feature>
<keyword evidence="1" id="KW-1133">Transmembrane helix</keyword>
<name>A0A6N2R1F5_BLAHA</name>
<keyword evidence="1" id="KW-0472">Membrane</keyword>
<reference evidence="2" key="1">
    <citation type="submission" date="2019-11" db="EMBL/GenBank/DDBJ databases">
        <authorList>
            <person name="Feng L."/>
        </authorList>
    </citation>
    <scope>NUCLEOTIDE SEQUENCE</scope>
    <source>
        <strain evidence="2">BhanseniiLFYP23</strain>
    </source>
</reference>
<evidence type="ECO:0000313" key="2">
    <source>
        <dbReference type="EMBL" id="VYS73910.1"/>
    </source>
</evidence>
<proteinExistence type="predicted"/>
<evidence type="ECO:0000256" key="1">
    <source>
        <dbReference type="SAM" id="Phobius"/>
    </source>
</evidence>
<protein>
    <submittedName>
        <fullName evidence="2">Uncharacterized protein</fullName>
    </submittedName>
</protein>
<organism evidence="2">
    <name type="scientific">Blautia hansenii</name>
    <name type="common">Ruminococcus hansenii</name>
    <dbReference type="NCBI Taxonomy" id="1322"/>
    <lineage>
        <taxon>Bacteria</taxon>
        <taxon>Bacillati</taxon>
        <taxon>Bacillota</taxon>
        <taxon>Clostridia</taxon>
        <taxon>Lachnospirales</taxon>
        <taxon>Lachnospiraceae</taxon>
        <taxon>Blautia</taxon>
    </lineage>
</organism>